<feature type="coiled-coil region" evidence="1">
    <location>
        <begin position="4"/>
        <end position="38"/>
    </location>
</feature>
<dbReference type="AlphaFoldDB" id="A0A3F3H1V2"/>
<name>A0A3F3H1V2_9LACO</name>
<dbReference type="Proteomes" id="UP000064514">
    <property type="component" value="Unassembled WGS sequence"/>
</dbReference>
<sequence>MTKTERLQQKKKRLQTELKTLNEKITDKKQALEQVDQELLAVTMKDNGMNLSDLVALVQKEGDQH</sequence>
<protein>
    <submittedName>
        <fullName evidence="2">Uncharacterized protein</fullName>
    </submittedName>
</protein>
<dbReference type="STRING" id="709323.GCA_001047135_01547"/>
<dbReference type="EMBL" id="DF968092">
    <property type="protein sequence ID" value="GAP04981.1"/>
    <property type="molecule type" value="Genomic_DNA"/>
</dbReference>
<organism evidence="2">
    <name type="scientific">Fructobacillus tropaeoli</name>
    <dbReference type="NCBI Taxonomy" id="709323"/>
    <lineage>
        <taxon>Bacteria</taxon>
        <taxon>Bacillati</taxon>
        <taxon>Bacillota</taxon>
        <taxon>Bacilli</taxon>
        <taxon>Lactobacillales</taxon>
        <taxon>Lactobacillaceae</taxon>
        <taxon>Fructobacillus</taxon>
    </lineage>
</organism>
<evidence type="ECO:0000256" key="1">
    <source>
        <dbReference type="SAM" id="Coils"/>
    </source>
</evidence>
<keyword evidence="1" id="KW-0175">Coiled coil</keyword>
<gene>
    <name evidence="2" type="ORF">FTRO_0150030</name>
</gene>
<accession>A0A3F3H1V2</accession>
<proteinExistence type="predicted"/>
<dbReference type="RefSeq" id="WP_059394306.1">
    <property type="nucleotide sequence ID" value="NZ_DF968092.1"/>
</dbReference>
<reference evidence="2" key="1">
    <citation type="journal article" date="2015" name="BMC Genomics">
        <title>Comparative genomics of Fructobacillus spp. and Leuconostoc spp. reveals niche-specific evolution of Fructobacillus spp.</title>
        <authorList>
            <person name="Endo A."/>
            <person name="Tanizawa Y."/>
            <person name="Tanaka N."/>
            <person name="Maeno S."/>
            <person name="Kumar H."/>
            <person name="Shiwa Y."/>
            <person name="Okada S."/>
            <person name="Yoshikawa H."/>
            <person name="Dicks L."/>
            <person name="Nakagawa J."/>
            <person name="Arita M."/>
        </authorList>
    </citation>
    <scope>NUCLEOTIDE SEQUENCE [LARGE SCALE GENOMIC DNA]</scope>
    <source>
        <strain evidence="2">F214-1</strain>
    </source>
</reference>
<evidence type="ECO:0000313" key="2">
    <source>
        <dbReference type="EMBL" id="GAP04981.1"/>
    </source>
</evidence>